<dbReference type="SUPFAM" id="SSF64356">
    <property type="entry name" value="SNARE-like"/>
    <property type="match status" value="1"/>
</dbReference>
<protein>
    <submittedName>
        <fullName evidence="5">Vesicle-associated membrane protein</fullName>
    </submittedName>
</protein>
<dbReference type="InterPro" id="IPR010908">
    <property type="entry name" value="Longin_dom"/>
</dbReference>
<evidence type="ECO:0000256" key="2">
    <source>
        <dbReference type="ARBA" id="ARBA00008025"/>
    </source>
</evidence>
<organism evidence="5 6">
    <name type="scientific">Forsythia ovata</name>
    <dbReference type="NCBI Taxonomy" id="205694"/>
    <lineage>
        <taxon>Eukaryota</taxon>
        <taxon>Viridiplantae</taxon>
        <taxon>Streptophyta</taxon>
        <taxon>Embryophyta</taxon>
        <taxon>Tracheophyta</taxon>
        <taxon>Spermatophyta</taxon>
        <taxon>Magnoliopsida</taxon>
        <taxon>eudicotyledons</taxon>
        <taxon>Gunneridae</taxon>
        <taxon>Pentapetalae</taxon>
        <taxon>asterids</taxon>
        <taxon>lamiids</taxon>
        <taxon>Lamiales</taxon>
        <taxon>Oleaceae</taxon>
        <taxon>Forsythieae</taxon>
        <taxon>Forsythia</taxon>
    </lineage>
</organism>
<gene>
    <name evidence="5" type="ORF">Fot_26469</name>
</gene>
<comment type="caution">
    <text evidence="5">The sequence shown here is derived from an EMBL/GenBank/DDBJ whole genome shotgun (WGS) entry which is preliminary data.</text>
</comment>
<sequence length="116" mass="13059">MAISSAAMGAYRATSSIKMNSVSSSVAVVRVLYHYPHVEKGWWRRGGLCAVGVHRRDGDTQAIMRRILEKLSKAEHAKSRLCFSQDRYIFHILRSDGLTFFCMVNDTFGTLNNTSD</sequence>
<dbReference type="Proteomes" id="UP001604277">
    <property type="component" value="Unassembled WGS sequence"/>
</dbReference>
<keyword evidence="6" id="KW-1185">Reference proteome</keyword>
<evidence type="ECO:0000259" key="4">
    <source>
        <dbReference type="PROSITE" id="PS50859"/>
    </source>
</evidence>
<reference evidence="6" key="1">
    <citation type="submission" date="2024-07" db="EMBL/GenBank/DDBJ databases">
        <title>Two chromosome-level genome assemblies of Korean endemic species Abeliophyllum distichum and Forsythia ovata (Oleaceae).</title>
        <authorList>
            <person name="Jang H."/>
        </authorList>
    </citation>
    <scope>NUCLEOTIDE SEQUENCE [LARGE SCALE GENOMIC DNA]</scope>
</reference>
<evidence type="ECO:0000256" key="1">
    <source>
        <dbReference type="ARBA" id="ARBA00004370"/>
    </source>
</evidence>
<dbReference type="GO" id="GO:0016020">
    <property type="term" value="C:membrane"/>
    <property type="evidence" value="ECO:0007669"/>
    <property type="project" value="UniProtKB-SubCell"/>
</dbReference>
<evidence type="ECO:0000313" key="5">
    <source>
        <dbReference type="EMBL" id="KAL2522546.1"/>
    </source>
</evidence>
<dbReference type="AlphaFoldDB" id="A0ABD1UC37"/>
<name>A0ABD1UC37_9LAMI</name>
<dbReference type="PROSITE" id="PS50859">
    <property type="entry name" value="LONGIN"/>
    <property type="match status" value="1"/>
</dbReference>
<dbReference type="Pfam" id="PF13774">
    <property type="entry name" value="Longin"/>
    <property type="match status" value="1"/>
</dbReference>
<evidence type="ECO:0000256" key="3">
    <source>
        <dbReference type="ARBA" id="ARBA00023136"/>
    </source>
</evidence>
<feature type="domain" description="Longin" evidence="4">
    <location>
        <begin position="27"/>
        <end position="109"/>
    </location>
</feature>
<comment type="similarity">
    <text evidence="2">Belongs to the synaptobrevin family.</text>
</comment>
<dbReference type="InterPro" id="IPR011012">
    <property type="entry name" value="Longin-like_dom_sf"/>
</dbReference>
<dbReference type="EMBL" id="JBFOLJ010000007">
    <property type="protein sequence ID" value="KAL2522546.1"/>
    <property type="molecule type" value="Genomic_DNA"/>
</dbReference>
<comment type="subcellular location">
    <subcellularLocation>
        <location evidence="1">Membrane</location>
    </subcellularLocation>
</comment>
<accession>A0ABD1UC37</accession>
<keyword evidence="3" id="KW-0472">Membrane</keyword>
<dbReference type="Gene3D" id="3.30.450.50">
    <property type="entry name" value="Longin domain"/>
    <property type="match status" value="1"/>
</dbReference>
<evidence type="ECO:0000313" key="6">
    <source>
        <dbReference type="Proteomes" id="UP001604277"/>
    </source>
</evidence>
<proteinExistence type="inferred from homology"/>